<reference evidence="2" key="1">
    <citation type="submission" date="2025-08" db="UniProtKB">
        <authorList>
            <consortium name="RefSeq"/>
        </authorList>
    </citation>
    <scope>IDENTIFICATION</scope>
    <source>
        <tissue evidence="2">Muscle</tissue>
    </source>
</reference>
<feature type="compositionally biased region" description="Low complexity" evidence="1">
    <location>
        <begin position="253"/>
        <end position="272"/>
    </location>
</feature>
<evidence type="ECO:0000313" key="2">
    <source>
        <dbReference type="RefSeq" id="XP_042601499.1"/>
    </source>
</evidence>
<dbReference type="RefSeq" id="XP_042601499.1">
    <property type="nucleotide sequence ID" value="XM_042745565.1"/>
</dbReference>
<protein>
    <submittedName>
        <fullName evidence="2">Uncharacterized protein LOC122140747</fullName>
    </submittedName>
</protein>
<sequence length="294" mass="32574">MKTPYERVTVKAKVIQLQSHGHNVVHDSTFLQNTYYTIADETAAIDLTVWGDSKVTTDCWYEISNVSIRTFKDKLLLTTTKDTNSTILSCRNPIHPVKNTTTQTVTADIIGATVHLIHICPWQHKITNMPLSASRVNCQKCETFYKSSSVTTCTHGTITVKTTKGVQTLNIENHSIESIVNITHNSTTDHIIDTILALPPVNISIYKNNINISLQQDTHSIQTPKITITRPMDSSQSLYATDLENRMADDFLTSTPSTSTATTSASSAIIPPTELPTVLRTKTRTSSNQEKSPQ</sequence>
<proteinExistence type="predicted"/>
<accession>A0A9Q9XGP2</accession>
<gene>
    <name evidence="2" type="primary">LOC122140747</name>
</gene>
<dbReference type="KEGG" id="ccar:122140747"/>
<evidence type="ECO:0000256" key="1">
    <source>
        <dbReference type="SAM" id="MobiDB-lite"/>
    </source>
</evidence>
<feature type="region of interest" description="Disordered" evidence="1">
    <location>
        <begin position="251"/>
        <end position="294"/>
    </location>
</feature>
<dbReference type="AlphaFoldDB" id="A0A9Q9XGP2"/>
<dbReference type="OrthoDB" id="8958406at2759"/>
<feature type="compositionally biased region" description="Polar residues" evidence="1">
    <location>
        <begin position="284"/>
        <end position="294"/>
    </location>
</feature>
<name>A0A9Q9XGP2_CYPCA</name>
<dbReference type="Proteomes" id="UP001155660">
    <property type="component" value="Chromosome A4"/>
</dbReference>
<organism evidence="2">
    <name type="scientific">Cyprinus carpio</name>
    <name type="common">Common carp</name>
    <dbReference type="NCBI Taxonomy" id="7962"/>
    <lineage>
        <taxon>Eukaryota</taxon>
        <taxon>Metazoa</taxon>
        <taxon>Chordata</taxon>
        <taxon>Craniata</taxon>
        <taxon>Vertebrata</taxon>
        <taxon>Euteleostomi</taxon>
        <taxon>Actinopterygii</taxon>
        <taxon>Neopterygii</taxon>
        <taxon>Teleostei</taxon>
        <taxon>Ostariophysi</taxon>
        <taxon>Cypriniformes</taxon>
        <taxon>Cyprinidae</taxon>
        <taxon>Cyprininae</taxon>
        <taxon>Cyprinus</taxon>
    </lineage>
</organism>
<dbReference type="GeneID" id="122140747"/>